<dbReference type="SUPFAM" id="SSF52096">
    <property type="entry name" value="ClpP/crotonase"/>
    <property type="match status" value="1"/>
</dbReference>
<proteinExistence type="predicted"/>
<evidence type="ECO:0000259" key="3">
    <source>
        <dbReference type="Pfam" id="PF03572"/>
    </source>
</evidence>
<dbReference type="InterPro" id="IPR056186">
    <property type="entry name" value="PDZ_CPAF-rel"/>
</dbReference>
<dbReference type="AlphaFoldDB" id="A0A9P3C8G3"/>
<name>A0A9P3C8G3_9PEZI</name>
<dbReference type="Proteomes" id="UP000825890">
    <property type="component" value="Unassembled WGS sequence"/>
</dbReference>
<dbReference type="InterPro" id="IPR029045">
    <property type="entry name" value="ClpP/crotonase-like_dom_sf"/>
</dbReference>
<dbReference type="GO" id="GO:0006508">
    <property type="term" value="P:proteolysis"/>
    <property type="evidence" value="ECO:0007669"/>
    <property type="project" value="InterPro"/>
</dbReference>
<dbReference type="EMBL" id="BOLY01000001">
    <property type="protein sequence ID" value="GIZ38228.1"/>
    <property type="molecule type" value="Genomic_DNA"/>
</dbReference>
<keyword evidence="2" id="KW-0732">Signal</keyword>
<protein>
    <recommendedName>
        <fullName evidence="7">Tail specific protease domain-containing protein</fullName>
    </recommendedName>
</protein>
<feature type="region of interest" description="Disordered" evidence="1">
    <location>
        <begin position="397"/>
        <end position="428"/>
    </location>
</feature>
<reference evidence="5 6" key="1">
    <citation type="submission" date="2021-01" db="EMBL/GenBank/DDBJ databases">
        <title>Cercospora kikuchii MAFF 305040 whole genome shotgun sequence.</title>
        <authorList>
            <person name="Kashiwa T."/>
            <person name="Suzuki T."/>
        </authorList>
    </citation>
    <scope>NUCLEOTIDE SEQUENCE [LARGE SCALE GENOMIC DNA]</scope>
    <source>
        <strain evidence="5 6">MAFF 305040</strain>
    </source>
</reference>
<dbReference type="Pfam" id="PF23658">
    <property type="entry name" value="PDZ_CPAF_rel"/>
    <property type="match status" value="1"/>
</dbReference>
<feature type="domain" description="Tail specific protease" evidence="3">
    <location>
        <begin position="485"/>
        <end position="672"/>
    </location>
</feature>
<evidence type="ECO:0000256" key="1">
    <source>
        <dbReference type="SAM" id="MobiDB-lite"/>
    </source>
</evidence>
<dbReference type="RefSeq" id="XP_044652715.1">
    <property type="nucleotide sequence ID" value="XM_044796780.1"/>
</dbReference>
<evidence type="ECO:0000259" key="4">
    <source>
        <dbReference type="Pfam" id="PF23658"/>
    </source>
</evidence>
<dbReference type="GO" id="GO:0008236">
    <property type="term" value="F:serine-type peptidase activity"/>
    <property type="evidence" value="ECO:0007669"/>
    <property type="project" value="InterPro"/>
</dbReference>
<dbReference type="OrthoDB" id="27214at2759"/>
<feature type="chain" id="PRO_5040384224" description="Tail specific protease domain-containing protein" evidence="2">
    <location>
        <begin position="18"/>
        <end position="861"/>
    </location>
</feature>
<comment type="caution">
    <text evidence="5">The sequence shown here is derived from an EMBL/GenBank/DDBJ whole genome shotgun (WGS) entry which is preliminary data.</text>
</comment>
<dbReference type="PANTHER" id="PTHR37049">
    <property type="entry name" value="PEPTIDASE S41 FAMILY PROTEIN"/>
    <property type="match status" value="1"/>
</dbReference>
<keyword evidence="6" id="KW-1185">Reference proteome</keyword>
<dbReference type="Gene3D" id="3.90.226.10">
    <property type="entry name" value="2-enoyl-CoA Hydratase, Chain A, domain 1"/>
    <property type="match status" value="1"/>
</dbReference>
<dbReference type="InterPro" id="IPR052766">
    <property type="entry name" value="S41A_metabolite_peptidase"/>
</dbReference>
<accession>A0A9P3C8G3</accession>
<feature type="domain" description="CPAF-like PDZ" evidence="4">
    <location>
        <begin position="236"/>
        <end position="364"/>
    </location>
</feature>
<dbReference type="GeneID" id="68287226"/>
<sequence length="861" mass="94419">MWRVAAFAVAAVAIAYAAPQAAKDEPKWRYWEERWPEGPAVYAPSQDPVSWPGLPQATSTRPSNSTQTKSTNTTSSILTTITNPPGSLSAPWSNTTCLNSSATPANACASIRSIALASSATRSRAVPTVPASLAYECINSVPFNQSAAVALIDSIRPYLQWQSTLQWIKDPPKEYAEKIQPPYDILADFERIDESAKAGSYLSEYEFGLDLYTCFQRTHDGHFVLFPDSITGIFAFSRTTPIVSVSKDGMSIPEIFAYEDILETTAGNATYKPSPIVQIDGHETTDFLLDWAQIGSLQDRDALWNSLFYNLAQVALGPNGGGVGSFAGGGRGRIHYPGANTTLTFANGTCVTKENHARVLQPFDNITSGQDIYKEYFIPPAESLLNAYQIATSLQSSTSSSTSVSPTMTSNATMTSNSTVSATTATATPPLPAPGFPLPFIREGNNTNGGYFLEGEGYNDVAVLSVQSFIGTDEDQIPFQAINTYFINEAKARNKTKLIIDVSANGGGTILQGFDLFKQLFPQVLPYGGNRYRAHEAIDILGQEISEFSGRVGNRSLDLNETALFYVATSWNYRSDVNINYTNFDCWDQKFGPDTFGPSADNYTSLQRWNLSDTLTTVNSGGIEISGYTNRTNITMQPFLPENIVIVTDGYCASTCTIFAELMKTQGGVKFINMGGRPNKNLTQAVGGVKGVNSLSLGAILYYSLMPFQYQYIKSRDYYQNNTIFGKYNNLLLYRILASGVNARDGFRQNDTSGIPLHFQYEPADCRIFYTPQMAVDMTAQWKTVADTAFNGINHCVAGTGFKSMADNMYGRPYKLTKRGLKKRQHLVRRDIDLHGHKVAIKNVWAGNSFRGADADGYMLP</sequence>
<feature type="compositionally biased region" description="Low complexity" evidence="1">
    <location>
        <begin position="63"/>
        <end position="76"/>
    </location>
</feature>
<dbReference type="InterPro" id="IPR005151">
    <property type="entry name" value="Tail-specific_protease"/>
</dbReference>
<dbReference type="Pfam" id="PF03572">
    <property type="entry name" value="Peptidase_S41"/>
    <property type="match status" value="1"/>
</dbReference>
<evidence type="ECO:0000313" key="5">
    <source>
        <dbReference type="EMBL" id="GIZ38228.1"/>
    </source>
</evidence>
<feature type="region of interest" description="Disordered" evidence="1">
    <location>
        <begin position="41"/>
        <end position="76"/>
    </location>
</feature>
<dbReference type="PANTHER" id="PTHR37049:SF4">
    <property type="entry name" value="RHODANESE DOMAIN-CONTAINING PROTEIN"/>
    <property type="match status" value="1"/>
</dbReference>
<evidence type="ECO:0000256" key="2">
    <source>
        <dbReference type="SAM" id="SignalP"/>
    </source>
</evidence>
<gene>
    <name evidence="5" type="ORF">CKM354_000165100</name>
</gene>
<evidence type="ECO:0008006" key="7">
    <source>
        <dbReference type="Google" id="ProtNLM"/>
    </source>
</evidence>
<organism evidence="5 6">
    <name type="scientific">Cercospora kikuchii</name>
    <dbReference type="NCBI Taxonomy" id="84275"/>
    <lineage>
        <taxon>Eukaryota</taxon>
        <taxon>Fungi</taxon>
        <taxon>Dikarya</taxon>
        <taxon>Ascomycota</taxon>
        <taxon>Pezizomycotina</taxon>
        <taxon>Dothideomycetes</taxon>
        <taxon>Dothideomycetidae</taxon>
        <taxon>Mycosphaerellales</taxon>
        <taxon>Mycosphaerellaceae</taxon>
        <taxon>Cercospora</taxon>
    </lineage>
</organism>
<evidence type="ECO:0000313" key="6">
    <source>
        <dbReference type="Proteomes" id="UP000825890"/>
    </source>
</evidence>
<feature type="signal peptide" evidence="2">
    <location>
        <begin position="1"/>
        <end position="17"/>
    </location>
</feature>